<evidence type="ECO:0000256" key="8">
    <source>
        <dbReference type="ARBA" id="ARBA00023136"/>
    </source>
</evidence>
<evidence type="ECO:0000313" key="12">
    <source>
        <dbReference type="Proteomes" id="UP000228964"/>
    </source>
</evidence>
<dbReference type="PANTHER" id="PTHR33695:SF1">
    <property type="entry name" value="LIPOPROTEIN SIGNAL PEPTIDASE"/>
    <property type="match status" value="1"/>
</dbReference>
<sequence length="153" mass="17378">MHFQYFKKMAVILLIAIFFVALDRFLKSLAIARILTGPIKIWGDILKFNLTTNYNIAFSLPLPPGAAELIIIAIVSGLIYYFIKLYLQKAVYSAGWLAIIIFGATSNLVDRLNYGYVIDYFDLKYFTVFNLADAMIVVGSLLLLIIFYKKQAD</sequence>
<comment type="caution">
    <text evidence="11">The sequence shown here is derived from an EMBL/GenBank/DDBJ whole genome shotgun (WGS) entry which is preliminary data.</text>
</comment>
<keyword evidence="2 9" id="KW-1003">Cell membrane</keyword>
<gene>
    <name evidence="9" type="primary">lspA</name>
    <name evidence="11" type="ORF">COT96_00135</name>
</gene>
<feature type="transmembrane region" description="Helical" evidence="9">
    <location>
        <begin position="56"/>
        <end position="83"/>
    </location>
</feature>
<protein>
    <recommendedName>
        <fullName evidence="9">Lipoprotein signal peptidase</fullName>
        <ecNumber evidence="9">3.4.23.36</ecNumber>
    </recommendedName>
    <alternativeName>
        <fullName evidence="9">Prolipoprotein signal peptidase</fullName>
    </alternativeName>
    <alternativeName>
        <fullName evidence="9">Signal peptidase II</fullName>
        <shortName evidence="9">SPase II</shortName>
    </alternativeName>
</protein>
<dbReference type="Proteomes" id="UP000228964">
    <property type="component" value="Unassembled WGS sequence"/>
</dbReference>
<dbReference type="Pfam" id="PF01252">
    <property type="entry name" value="Peptidase_A8"/>
    <property type="match status" value="1"/>
</dbReference>
<feature type="transmembrane region" description="Helical" evidence="9">
    <location>
        <begin position="129"/>
        <end position="148"/>
    </location>
</feature>
<evidence type="ECO:0000256" key="3">
    <source>
        <dbReference type="ARBA" id="ARBA00022670"/>
    </source>
</evidence>
<keyword evidence="8 9" id="KW-0472">Membrane</keyword>
<comment type="pathway">
    <text evidence="9">Protein modification; lipoprotein biosynthesis (signal peptide cleavage).</text>
</comment>
<comment type="function">
    <text evidence="9">This protein specifically catalyzes the removal of signal peptides from prolipoproteins.</text>
</comment>
<keyword evidence="7 9" id="KW-1133">Transmembrane helix</keyword>
<keyword evidence="3 9" id="KW-0645">Protease</keyword>
<name>A0A2M6WS35_9BACT</name>
<dbReference type="InterPro" id="IPR001872">
    <property type="entry name" value="Peptidase_A8"/>
</dbReference>
<evidence type="ECO:0000256" key="6">
    <source>
        <dbReference type="ARBA" id="ARBA00022801"/>
    </source>
</evidence>
<evidence type="ECO:0000256" key="7">
    <source>
        <dbReference type="ARBA" id="ARBA00022989"/>
    </source>
</evidence>
<dbReference type="PROSITE" id="PS00855">
    <property type="entry name" value="SPASE_II"/>
    <property type="match status" value="1"/>
</dbReference>
<dbReference type="GO" id="GO:0005886">
    <property type="term" value="C:plasma membrane"/>
    <property type="evidence" value="ECO:0007669"/>
    <property type="project" value="UniProtKB-SubCell"/>
</dbReference>
<evidence type="ECO:0000256" key="2">
    <source>
        <dbReference type="ARBA" id="ARBA00022475"/>
    </source>
</evidence>
<reference evidence="12" key="1">
    <citation type="submission" date="2017-09" db="EMBL/GenBank/DDBJ databases">
        <title>Depth-based differentiation of microbial function through sediment-hosted aquifers and enrichment of novel symbionts in the deep terrestrial subsurface.</title>
        <authorList>
            <person name="Probst A.J."/>
            <person name="Ladd B."/>
            <person name="Jarett J.K."/>
            <person name="Geller-Mcgrath D.E."/>
            <person name="Sieber C.M.K."/>
            <person name="Emerson J.B."/>
            <person name="Anantharaman K."/>
            <person name="Thomas B.C."/>
            <person name="Malmstrom R."/>
            <person name="Stieglmeier M."/>
            <person name="Klingl A."/>
            <person name="Woyke T."/>
            <person name="Ryan C.M."/>
            <person name="Banfield J.F."/>
        </authorList>
    </citation>
    <scope>NUCLEOTIDE SEQUENCE [LARGE SCALE GENOMIC DNA]</scope>
</reference>
<feature type="active site" evidence="9">
    <location>
        <position position="119"/>
    </location>
</feature>
<evidence type="ECO:0000256" key="5">
    <source>
        <dbReference type="ARBA" id="ARBA00022750"/>
    </source>
</evidence>
<evidence type="ECO:0000313" key="11">
    <source>
        <dbReference type="EMBL" id="PIT95619.1"/>
    </source>
</evidence>
<comment type="similarity">
    <text evidence="1 9 10">Belongs to the peptidase A8 family.</text>
</comment>
<feature type="transmembrane region" description="Helical" evidence="9">
    <location>
        <begin position="90"/>
        <end position="109"/>
    </location>
</feature>
<evidence type="ECO:0000256" key="4">
    <source>
        <dbReference type="ARBA" id="ARBA00022692"/>
    </source>
</evidence>
<dbReference type="GO" id="GO:0006508">
    <property type="term" value="P:proteolysis"/>
    <property type="evidence" value="ECO:0007669"/>
    <property type="project" value="UniProtKB-KW"/>
</dbReference>
<evidence type="ECO:0000256" key="10">
    <source>
        <dbReference type="RuleBase" id="RU004181"/>
    </source>
</evidence>
<dbReference type="EC" id="3.4.23.36" evidence="9"/>
<dbReference type="PRINTS" id="PR00781">
    <property type="entry name" value="LIPOSIGPTASE"/>
</dbReference>
<keyword evidence="5 9" id="KW-0064">Aspartyl protease</keyword>
<comment type="subcellular location">
    <subcellularLocation>
        <location evidence="9">Cell membrane</location>
        <topology evidence="9">Multi-pass membrane protein</topology>
    </subcellularLocation>
</comment>
<keyword evidence="6 9" id="KW-0378">Hydrolase</keyword>
<dbReference type="AlphaFoldDB" id="A0A2M6WS35"/>
<accession>A0A2M6WS35</accession>
<proteinExistence type="inferred from homology"/>
<keyword evidence="4 9" id="KW-0812">Transmembrane</keyword>
<dbReference type="UniPathway" id="UPA00665"/>
<feature type="active site" evidence="9">
    <location>
        <position position="133"/>
    </location>
</feature>
<comment type="caution">
    <text evidence="9">Lacks conserved residue(s) required for the propagation of feature annotation.</text>
</comment>
<comment type="catalytic activity">
    <reaction evidence="9">
        <text>Release of signal peptides from bacterial membrane prolipoproteins. Hydrolyzes -Xaa-Yaa-Zaa-|-(S,diacylglyceryl)Cys-, in which Xaa is hydrophobic (preferably Leu), and Yaa (Ala or Ser) and Zaa (Gly or Ala) have small, neutral side chains.</text>
        <dbReference type="EC" id="3.4.23.36"/>
    </reaction>
</comment>
<organism evidence="11 12">
    <name type="scientific">Candidatus Falkowbacteria bacterium CG10_big_fil_rev_8_21_14_0_10_38_22</name>
    <dbReference type="NCBI Taxonomy" id="1974564"/>
    <lineage>
        <taxon>Bacteria</taxon>
        <taxon>Candidatus Falkowiibacteriota</taxon>
    </lineage>
</organism>
<dbReference type="EMBL" id="PFAO01000004">
    <property type="protein sequence ID" value="PIT95619.1"/>
    <property type="molecule type" value="Genomic_DNA"/>
</dbReference>
<dbReference type="HAMAP" id="MF_00161">
    <property type="entry name" value="LspA"/>
    <property type="match status" value="1"/>
</dbReference>
<evidence type="ECO:0000256" key="1">
    <source>
        <dbReference type="ARBA" id="ARBA00006139"/>
    </source>
</evidence>
<dbReference type="GO" id="GO:0004190">
    <property type="term" value="F:aspartic-type endopeptidase activity"/>
    <property type="evidence" value="ECO:0007669"/>
    <property type="project" value="UniProtKB-UniRule"/>
</dbReference>
<dbReference type="PANTHER" id="PTHR33695">
    <property type="entry name" value="LIPOPROTEIN SIGNAL PEPTIDASE"/>
    <property type="match status" value="1"/>
</dbReference>
<evidence type="ECO:0000256" key="9">
    <source>
        <dbReference type="HAMAP-Rule" id="MF_00161"/>
    </source>
</evidence>